<organism evidence="1">
    <name type="scientific">Cyprideis torosa</name>
    <dbReference type="NCBI Taxonomy" id="163714"/>
    <lineage>
        <taxon>Eukaryota</taxon>
        <taxon>Metazoa</taxon>
        <taxon>Ecdysozoa</taxon>
        <taxon>Arthropoda</taxon>
        <taxon>Crustacea</taxon>
        <taxon>Oligostraca</taxon>
        <taxon>Ostracoda</taxon>
        <taxon>Podocopa</taxon>
        <taxon>Podocopida</taxon>
        <taxon>Cytherocopina</taxon>
        <taxon>Cytheroidea</taxon>
        <taxon>Cytherideidae</taxon>
        <taxon>Cyprideis</taxon>
    </lineage>
</organism>
<name>A0A7R8ZL39_9CRUS</name>
<proteinExistence type="predicted"/>
<sequence length="80" mass="8631">MGKITMVLVMVAVVTMFLSSSLVEGKPDPRSYSYPQNPLMVSPEEANSVLEMLLPILLPVPSLSMLLLLLNDSTRGLGNA</sequence>
<dbReference type="AlphaFoldDB" id="A0A7R8ZL39"/>
<accession>A0A7R8ZL39</accession>
<protein>
    <submittedName>
        <fullName evidence="1">Uncharacterized protein</fullName>
    </submittedName>
</protein>
<gene>
    <name evidence="1" type="ORF">CTOB1V02_LOCUS6533</name>
</gene>
<evidence type="ECO:0000313" key="1">
    <source>
        <dbReference type="EMBL" id="CAD7228653.1"/>
    </source>
</evidence>
<reference evidence="1" key="1">
    <citation type="submission" date="2020-11" db="EMBL/GenBank/DDBJ databases">
        <authorList>
            <person name="Tran Van P."/>
        </authorList>
    </citation>
    <scope>NUCLEOTIDE SEQUENCE</scope>
</reference>
<dbReference type="EMBL" id="OB661640">
    <property type="protein sequence ID" value="CAD7228653.1"/>
    <property type="molecule type" value="Genomic_DNA"/>
</dbReference>